<accession>A0A1K1SQU0</accession>
<dbReference type="STRING" id="1004.SAMN05661012_05950"/>
<dbReference type="OrthoDB" id="9782970at2"/>
<dbReference type="AlphaFoldDB" id="A0A1K1SQU0"/>
<dbReference type="RefSeq" id="WP_072365433.1">
    <property type="nucleotide sequence ID" value="NZ_CP139972.1"/>
</dbReference>
<sequence>MANFGKQMLNILGEIKGTGSFVSSGVQPFLFPGLQIRGMDEIGFPINATQIKALIKIAHQAPFGKGSKTVLDKAVRSAWEIDANQIKFVNKKWGEFVDGILKQIKPSMGLEGLSVSANLYKLLIYQKGDFFLPHKDSEKEPGMFGTLIIGLPSSHTGGELVVKFDGCSEVIDFSDPVNKYQIPFAAFYADCEHEIRPITSGYRVCLVYNLVQVKADRKIQPQQLNDQVKQLAELLKASEEDQDIPKIVLLGHQYTPSNFTMNALKLNDRHKAEALIRAAELAEFYIKPGLVTSYQVGELTEDDTKQSSSGRNYRKRNRYYEEYDDENLTGNGIIGEVYDEYVCIEHWMKGGIPPLRNIQFDEMDLISAITLNEGEPIEKAAEGYTGNAGMEMQYWYHYGAIFLWPRKYHYDMVIDLDAENKLEWIDYYNRHWKTLTKVDIALTKKLVEAGMSVKHLKEKADYSPLADWLMNLNDEKYLLNKGSQFLTDHFVRIAVDKWIKLVKHYPIDQFENIFLTAGNKKEVSVIRHLLGIFNDLLEDSSSSARAFVEQQASCIPGYLENLKLTAENEKKGIREILRYLLQIDGKKVIREKNWHKKITAALTQKLTREYVNDILIAEILGADNKSNLAEQLLSVCISDLQRRVLDKPKPPISWSRPVPKKAGIYGDVWDILADFLKSATVQIFNYQAILEKRKEMEYAIGDVVIDIEMETIRRGSPHTLRLTKTQYAYERELAKWKEDVEILEKIK</sequence>
<reference evidence="1 3" key="1">
    <citation type="submission" date="2016-11" db="EMBL/GenBank/DDBJ databases">
        <authorList>
            <person name="Jaros S."/>
            <person name="Januszkiewicz K."/>
            <person name="Wedrychowicz H."/>
        </authorList>
    </citation>
    <scope>NUCLEOTIDE SEQUENCE [LARGE SCALE GENOMIC DNA]</scope>
    <source>
        <strain evidence="1 3">DSM 784</strain>
    </source>
</reference>
<evidence type="ECO:0000313" key="4">
    <source>
        <dbReference type="Proteomes" id="UP001326715"/>
    </source>
</evidence>
<dbReference type="EMBL" id="FPIZ01000029">
    <property type="protein sequence ID" value="SFW86666.1"/>
    <property type="molecule type" value="Genomic_DNA"/>
</dbReference>
<dbReference type="PANTHER" id="PTHR33099">
    <property type="entry name" value="FE2OG DIOXYGENASE DOMAIN-CONTAINING PROTEIN"/>
    <property type="match status" value="1"/>
</dbReference>
<organism evidence="1 3">
    <name type="scientific">Chitinophaga sancti</name>
    <dbReference type="NCBI Taxonomy" id="1004"/>
    <lineage>
        <taxon>Bacteria</taxon>
        <taxon>Pseudomonadati</taxon>
        <taxon>Bacteroidota</taxon>
        <taxon>Chitinophagia</taxon>
        <taxon>Chitinophagales</taxon>
        <taxon>Chitinophagaceae</taxon>
        <taxon>Chitinophaga</taxon>
    </lineage>
</organism>
<evidence type="ECO:0000313" key="3">
    <source>
        <dbReference type="Proteomes" id="UP000183788"/>
    </source>
</evidence>
<keyword evidence="4" id="KW-1185">Reference proteome</keyword>
<dbReference type="Proteomes" id="UP001326715">
    <property type="component" value="Chromosome"/>
</dbReference>
<evidence type="ECO:0000313" key="1">
    <source>
        <dbReference type="EMBL" id="SFW86666.1"/>
    </source>
</evidence>
<dbReference type="Proteomes" id="UP000183788">
    <property type="component" value="Unassembled WGS sequence"/>
</dbReference>
<dbReference type="GO" id="GO:0016491">
    <property type="term" value="F:oxidoreductase activity"/>
    <property type="evidence" value="ECO:0007669"/>
    <property type="project" value="UniProtKB-KW"/>
</dbReference>
<dbReference type="EMBL" id="CP140154">
    <property type="protein sequence ID" value="WQG86802.1"/>
    <property type="molecule type" value="Genomic_DNA"/>
</dbReference>
<dbReference type="EC" id="1.14.11.-" evidence="2"/>
<name>A0A1K1SQU0_9BACT</name>
<dbReference type="Gene3D" id="2.60.120.620">
    <property type="entry name" value="q2cbj1_9rhob like domain"/>
    <property type="match status" value="1"/>
</dbReference>
<dbReference type="PANTHER" id="PTHR33099:SF7">
    <property type="entry name" value="MYND-TYPE DOMAIN-CONTAINING PROTEIN"/>
    <property type="match status" value="1"/>
</dbReference>
<keyword evidence="2" id="KW-0560">Oxidoreductase</keyword>
<proteinExistence type="predicted"/>
<gene>
    <name evidence="1" type="ORF">SAMN05661012_05950</name>
    <name evidence="2" type="ORF">SR876_17940</name>
</gene>
<reference evidence="2 4" key="2">
    <citation type="submission" date="2023-11" db="EMBL/GenBank/DDBJ databases">
        <title>MicrobeMod: A computational toolkit for identifying prokaryotic methylation and restriction-modification with nanopore sequencing.</title>
        <authorList>
            <person name="Crits-Christoph A."/>
            <person name="Kang S.C."/>
            <person name="Lee H."/>
            <person name="Ostrov N."/>
        </authorList>
    </citation>
    <scope>NUCLEOTIDE SEQUENCE [LARGE SCALE GENOMIC DNA]</scope>
    <source>
        <strain evidence="2 4">ATCC 23090</strain>
    </source>
</reference>
<evidence type="ECO:0000313" key="2">
    <source>
        <dbReference type="EMBL" id="WQG86802.1"/>
    </source>
</evidence>
<protein>
    <submittedName>
        <fullName evidence="2">2OG-Fe(II) oxygenase</fullName>
        <ecNumber evidence="2">1.14.11.-</ecNumber>
    </submittedName>
</protein>